<sequence length="398" mass="45839">MQLLHFLKANHSIYVSLSDSSDDDCVKANHKIAATRPILKSGRLPATRKYLVPVAAIMTVVLIFVLLKSDESSNPIRLSKEELMKIEETHRKHDLVRKEVEMKLNHIDSVKANNSDKLPPRKFTGKTAYTMCRSGAGNCVQRYARIFPFLVAAPKYKLMACLIQKSMHTVMSAIMCYLFREKEFISHGRSILANNNFCEKKNRHGNVEGMIIHLNITDLSAWKFIMVTREPVDRFLSGFLDRCIRAGDSCNGCGNNMTCFLEIEYERALDFAYAERMHFEKPALSFEDLHIFPQTWHCSMQRHYDYKFIRYSSDPSETLLEDLSRVLRAQNVSDSSIDYIAKSLKSGRTAHSTVTTSARAFLEQRLRSSPYLMELLVRLFYHDYIMLGYEMPKLDNDA</sequence>
<keyword evidence="1" id="KW-0472">Membrane</keyword>
<dbReference type="GO" id="GO:0050650">
    <property type="term" value="P:chondroitin sulfate proteoglycan biosynthetic process"/>
    <property type="evidence" value="ECO:0007669"/>
    <property type="project" value="InterPro"/>
</dbReference>
<dbReference type="InterPro" id="IPR005331">
    <property type="entry name" value="Sulfotransferase"/>
</dbReference>
<keyword evidence="3" id="KW-1185">Reference proteome</keyword>
<evidence type="ECO:0000313" key="2">
    <source>
        <dbReference type="EMBL" id="CAJ0604446.1"/>
    </source>
</evidence>
<dbReference type="GO" id="GO:1902884">
    <property type="term" value="P:positive regulation of response to oxidative stress"/>
    <property type="evidence" value="ECO:0007669"/>
    <property type="project" value="InterPro"/>
</dbReference>
<reference evidence="2" key="1">
    <citation type="submission" date="2023-07" db="EMBL/GenBank/DDBJ databases">
        <authorList>
            <consortium name="CYATHOMIX"/>
        </authorList>
    </citation>
    <scope>NUCLEOTIDE SEQUENCE</scope>
    <source>
        <strain evidence="2">N/A</strain>
    </source>
</reference>
<evidence type="ECO:0008006" key="4">
    <source>
        <dbReference type="Google" id="ProtNLM"/>
    </source>
</evidence>
<dbReference type="Proteomes" id="UP001176961">
    <property type="component" value="Unassembled WGS sequence"/>
</dbReference>
<accession>A0AA36MA93</accession>
<evidence type="ECO:0000256" key="1">
    <source>
        <dbReference type="SAM" id="Phobius"/>
    </source>
</evidence>
<name>A0AA36MA93_CYLNA</name>
<dbReference type="PANTHER" id="PTHR22900">
    <property type="entry name" value="PROTEIN CBG14245-RELATED"/>
    <property type="match status" value="1"/>
</dbReference>
<evidence type="ECO:0000313" key="3">
    <source>
        <dbReference type="Proteomes" id="UP001176961"/>
    </source>
</evidence>
<dbReference type="Pfam" id="PF03567">
    <property type="entry name" value="Sulfotransfer_2"/>
    <property type="match status" value="1"/>
</dbReference>
<proteinExistence type="predicted"/>
<comment type="caution">
    <text evidence="2">The sequence shown here is derived from an EMBL/GenBank/DDBJ whole genome shotgun (WGS) entry which is preliminary data.</text>
</comment>
<dbReference type="InterPro" id="IPR007669">
    <property type="entry name" value="Chst-1-like"/>
</dbReference>
<dbReference type="PANTHER" id="PTHR22900:SF5">
    <property type="entry name" value="PROTEIN CBG14245"/>
    <property type="match status" value="1"/>
</dbReference>
<dbReference type="EMBL" id="CATQJL010000305">
    <property type="protein sequence ID" value="CAJ0604446.1"/>
    <property type="molecule type" value="Genomic_DNA"/>
</dbReference>
<dbReference type="GO" id="GO:0016020">
    <property type="term" value="C:membrane"/>
    <property type="evidence" value="ECO:0007669"/>
    <property type="project" value="InterPro"/>
</dbReference>
<keyword evidence="1" id="KW-1133">Transmembrane helix</keyword>
<keyword evidence="1" id="KW-0812">Transmembrane</keyword>
<organism evidence="2 3">
    <name type="scientific">Cylicocyclus nassatus</name>
    <name type="common">Nematode worm</name>
    <dbReference type="NCBI Taxonomy" id="53992"/>
    <lineage>
        <taxon>Eukaryota</taxon>
        <taxon>Metazoa</taxon>
        <taxon>Ecdysozoa</taxon>
        <taxon>Nematoda</taxon>
        <taxon>Chromadorea</taxon>
        <taxon>Rhabditida</taxon>
        <taxon>Rhabditina</taxon>
        <taxon>Rhabditomorpha</taxon>
        <taxon>Strongyloidea</taxon>
        <taxon>Strongylidae</taxon>
        <taxon>Cylicocyclus</taxon>
    </lineage>
</organism>
<gene>
    <name evidence="2" type="ORF">CYNAS_LOCUS16429</name>
</gene>
<feature type="transmembrane region" description="Helical" evidence="1">
    <location>
        <begin position="50"/>
        <end position="67"/>
    </location>
</feature>
<dbReference type="GO" id="GO:0047756">
    <property type="term" value="F:chondroitin 4-sulfotransferase activity"/>
    <property type="evidence" value="ECO:0007669"/>
    <property type="project" value="InterPro"/>
</dbReference>
<protein>
    <recommendedName>
        <fullName evidence="4">Sulfotransferase</fullName>
    </recommendedName>
</protein>
<dbReference type="AlphaFoldDB" id="A0AA36MA93"/>